<dbReference type="RefSeq" id="WP_025413230.1">
    <property type="nucleotide sequence ID" value="NZ_CP007128.1"/>
</dbReference>
<dbReference type="PROSITE" id="PS51318">
    <property type="entry name" value="TAT"/>
    <property type="match status" value="1"/>
</dbReference>
<evidence type="ECO:0000313" key="2">
    <source>
        <dbReference type="Proteomes" id="UP000019151"/>
    </source>
</evidence>
<name>W0RL49_9BACT</name>
<dbReference type="AlphaFoldDB" id="W0RL49"/>
<dbReference type="OrthoDB" id="954262at2"/>
<gene>
    <name evidence="1" type="ORF">J421_4257</name>
</gene>
<evidence type="ECO:0000313" key="1">
    <source>
        <dbReference type="EMBL" id="AHG91794.1"/>
    </source>
</evidence>
<dbReference type="eggNOG" id="COG1633">
    <property type="taxonomic scope" value="Bacteria"/>
</dbReference>
<keyword evidence="2" id="KW-1185">Reference proteome</keyword>
<accession>W0RL49</accession>
<dbReference type="HOGENOM" id="CLU_029630_6_0_0"/>
<reference evidence="1 2" key="1">
    <citation type="journal article" date="2014" name="Genome Announc.">
        <title>Genome Sequence and Methylome of Soil Bacterium Gemmatirosa kalamazoonensis KBS708T, a Member of the Rarely Cultivated Gemmatimonadetes Phylum.</title>
        <authorList>
            <person name="Debruyn J.M."/>
            <person name="Radosevich M."/>
            <person name="Wommack K.E."/>
            <person name="Polson S.W."/>
            <person name="Hauser L.J."/>
            <person name="Fawaz M.N."/>
            <person name="Korlach J."/>
            <person name="Tsai Y.C."/>
        </authorList>
    </citation>
    <scope>NUCLEOTIDE SEQUENCE [LARGE SCALE GENOMIC DNA]</scope>
    <source>
        <strain evidence="1 2">KBS708</strain>
    </source>
</reference>
<dbReference type="InterPro" id="IPR009078">
    <property type="entry name" value="Ferritin-like_SF"/>
</dbReference>
<evidence type="ECO:0008006" key="3">
    <source>
        <dbReference type="Google" id="ProtNLM"/>
    </source>
</evidence>
<dbReference type="Proteomes" id="UP000019151">
    <property type="component" value="Chromosome"/>
</dbReference>
<proteinExistence type="predicted"/>
<dbReference type="KEGG" id="gba:J421_4257"/>
<dbReference type="SUPFAM" id="SSF47240">
    <property type="entry name" value="Ferritin-like"/>
    <property type="match status" value="1"/>
</dbReference>
<dbReference type="EMBL" id="CP007128">
    <property type="protein sequence ID" value="AHG91794.1"/>
    <property type="molecule type" value="Genomic_DNA"/>
</dbReference>
<dbReference type="InParanoid" id="W0RL49"/>
<dbReference type="Pfam" id="PF13668">
    <property type="entry name" value="Ferritin_2"/>
    <property type="match status" value="1"/>
</dbReference>
<dbReference type="STRING" id="861299.J421_4257"/>
<organism evidence="1 2">
    <name type="scientific">Gemmatirosa kalamazoonensis</name>
    <dbReference type="NCBI Taxonomy" id="861299"/>
    <lineage>
        <taxon>Bacteria</taxon>
        <taxon>Pseudomonadati</taxon>
        <taxon>Gemmatimonadota</taxon>
        <taxon>Gemmatimonadia</taxon>
        <taxon>Gemmatimonadales</taxon>
        <taxon>Gemmatimonadaceae</taxon>
        <taxon>Gemmatirosa</taxon>
    </lineage>
</organism>
<protein>
    <recommendedName>
        <fullName evidence="3">Ferritin-like domain-containing protein</fullName>
    </recommendedName>
</protein>
<sequence>MQDMQDAPILDAIESDVVETLVSRRDAIVRSGKVGGMLAAGLAIGSLPVALAALSQEAYGQAPTSTIIDTLQFALLLENLEAEFYRAVTGTSQFVPFNLAFQRVRTQLTPTEMATLSLIRDHEMAHVQFLIRAIAAAGGTPTIYNPALTFDFTGGRGSGTGPFSGATTDKGLLLIASQLFEDTGVRAYKGQAGNLLRAGDTLQAALQIHSVEARHAAKIRRLRRAAGAPAEIRYNGTIQGEGTLGSGVPNASSLPQAVQLGVYFPYQGEGNQTHVVNNGTADVSIDATRLPNLVRGPDVSAAFDEPLTRAQVINIVQPFVVPDVA</sequence>
<dbReference type="PATRIC" id="fig|861299.3.peg.4314"/>
<dbReference type="InterPro" id="IPR006311">
    <property type="entry name" value="TAT_signal"/>
</dbReference>